<dbReference type="Proteomes" id="UP001501204">
    <property type="component" value="Unassembled WGS sequence"/>
</dbReference>
<evidence type="ECO:0000313" key="1">
    <source>
        <dbReference type="EMBL" id="GAA1749836.1"/>
    </source>
</evidence>
<dbReference type="RefSeq" id="WP_344119682.1">
    <property type="nucleotide sequence ID" value="NZ_BAAAOA010000007.1"/>
</dbReference>
<evidence type="ECO:0000313" key="2">
    <source>
        <dbReference type="Proteomes" id="UP001501204"/>
    </source>
</evidence>
<reference evidence="2" key="1">
    <citation type="journal article" date="2019" name="Int. J. Syst. Evol. Microbiol.">
        <title>The Global Catalogue of Microorganisms (GCM) 10K type strain sequencing project: providing services to taxonomists for standard genome sequencing and annotation.</title>
        <authorList>
            <consortium name="The Broad Institute Genomics Platform"/>
            <consortium name="The Broad Institute Genome Sequencing Center for Infectious Disease"/>
            <person name="Wu L."/>
            <person name="Ma J."/>
        </authorList>
    </citation>
    <scope>NUCLEOTIDE SEQUENCE [LARGE SCALE GENOMIC DNA]</scope>
    <source>
        <strain evidence="2">JCM 14735</strain>
    </source>
</reference>
<organism evidence="1 2">
    <name type="scientific">Kocuria aegyptia</name>
    <dbReference type="NCBI Taxonomy" id="330943"/>
    <lineage>
        <taxon>Bacteria</taxon>
        <taxon>Bacillati</taxon>
        <taxon>Actinomycetota</taxon>
        <taxon>Actinomycetes</taxon>
        <taxon>Micrococcales</taxon>
        <taxon>Micrococcaceae</taxon>
        <taxon>Kocuria</taxon>
    </lineage>
</organism>
<name>A0ABP4WDW1_9MICC</name>
<keyword evidence="2" id="KW-1185">Reference proteome</keyword>
<comment type="caution">
    <text evidence="1">The sequence shown here is derived from an EMBL/GenBank/DDBJ whole genome shotgun (WGS) entry which is preliminary data.</text>
</comment>
<dbReference type="EMBL" id="BAAAOA010000007">
    <property type="protein sequence ID" value="GAA1749836.1"/>
    <property type="molecule type" value="Genomic_DNA"/>
</dbReference>
<gene>
    <name evidence="1" type="ORF">GCM10009767_05950</name>
</gene>
<sequence length="86" mass="9511">MAVVRFGYIDLRVPSRSSKDARQRMLAGWRAEVLADAGHGDHVLLSRLAERITNRRHEVALVAMLEHQAVIGKIVNTAPTPPCTGR</sequence>
<proteinExistence type="predicted"/>
<accession>A0ABP4WDW1</accession>
<protein>
    <submittedName>
        <fullName evidence="1">Uncharacterized protein</fullName>
    </submittedName>
</protein>